<protein>
    <submittedName>
        <fullName evidence="3">Hypothetical_protein</fullName>
    </submittedName>
</protein>
<proteinExistence type="predicted"/>
<evidence type="ECO:0000313" key="3">
    <source>
        <dbReference type="EMBL" id="CAL6074205.1"/>
    </source>
</evidence>
<name>A0AA86PIY1_9EUKA</name>
<reference evidence="3 5" key="2">
    <citation type="submission" date="2024-07" db="EMBL/GenBank/DDBJ databases">
        <authorList>
            <person name="Akdeniz Z."/>
        </authorList>
    </citation>
    <scope>NUCLEOTIDE SEQUENCE [LARGE SCALE GENOMIC DNA]</scope>
</reference>
<reference evidence="2" key="1">
    <citation type="submission" date="2023-06" db="EMBL/GenBank/DDBJ databases">
        <authorList>
            <person name="Kurt Z."/>
        </authorList>
    </citation>
    <scope>NUCLEOTIDE SEQUENCE</scope>
</reference>
<evidence type="ECO:0000313" key="4">
    <source>
        <dbReference type="EMBL" id="CAL6093411.1"/>
    </source>
</evidence>
<dbReference type="Proteomes" id="UP001642409">
    <property type="component" value="Unassembled WGS sequence"/>
</dbReference>
<gene>
    <name evidence="1" type="ORF">HINF_LOCUS17803</name>
    <name evidence="2" type="ORF">HINF_LOCUS28250</name>
    <name evidence="3" type="ORF">HINF_LOCUS56527</name>
    <name evidence="4" type="ORF">HINF_LOCUS66976</name>
</gene>
<sequence>MKYPLQVLAIKSQPIILLLLIVIFTCSLIKTVIPADYFAVNLYQIEALYSAIFYSDSAMIADSLDPVAINIKREFTTQILHQMHTRAPVTIQNVIETLIDESCTICDWILNPNIAKIFTQLNYTSITDSLAISVQMNMWLVYYDSYNVLSTIYLFNNADL</sequence>
<comment type="caution">
    <text evidence="2">The sequence shown here is derived from an EMBL/GenBank/DDBJ whole genome shotgun (WGS) entry which is preliminary data.</text>
</comment>
<evidence type="ECO:0000313" key="1">
    <source>
        <dbReference type="EMBL" id="CAI9930158.1"/>
    </source>
</evidence>
<dbReference type="AlphaFoldDB" id="A0AA86PIY1"/>
<accession>A0AA86PIY1</accession>
<dbReference type="EMBL" id="CAXDID020000305">
    <property type="protein sequence ID" value="CAL6074205.1"/>
    <property type="molecule type" value="Genomic_DNA"/>
</dbReference>
<dbReference type="EMBL" id="CAXDID020000458">
    <property type="protein sequence ID" value="CAL6093411.1"/>
    <property type="molecule type" value="Genomic_DNA"/>
</dbReference>
<dbReference type="EMBL" id="CATOUU010000678">
    <property type="protein sequence ID" value="CAI9940605.1"/>
    <property type="molecule type" value="Genomic_DNA"/>
</dbReference>
<evidence type="ECO:0000313" key="5">
    <source>
        <dbReference type="Proteomes" id="UP001642409"/>
    </source>
</evidence>
<dbReference type="EMBL" id="CATOUU010000452">
    <property type="protein sequence ID" value="CAI9930158.1"/>
    <property type="molecule type" value="Genomic_DNA"/>
</dbReference>
<organism evidence="2">
    <name type="scientific">Hexamita inflata</name>
    <dbReference type="NCBI Taxonomy" id="28002"/>
    <lineage>
        <taxon>Eukaryota</taxon>
        <taxon>Metamonada</taxon>
        <taxon>Diplomonadida</taxon>
        <taxon>Hexamitidae</taxon>
        <taxon>Hexamitinae</taxon>
        <taxon>Hexamita</taxon>
    </lineage>
</organism>
<keyword evidence="5" id="KW-1185">Reference proteome</keyword>
<evidence type="ECO:0000313" key="2">
    <source>
        <dbReference type="EMBL" id="CAI9940605.1"/>
    </source>
</evidence>